<evidence type="ECO:0000256" key="2">
    <source>
        <dbReference type="ARBA" id="ARBA00022475"/>
    </source>
</evidence>
<dbReference type="PANTHER" id="PTHR30086:SF20">
    <property type="entry name" value="ARGININE EXPORTER PROTEIN ARGO-RELATED"/>
    <property type="match status" value="1"/>
</dbReference>
<evidence type="ECO:0000256" key="3">
    <source>
        <dbReference type="ARBA" id="ARBA00022692"/>
    </source>
</evidence>
<feature type="transmembrane region" description="Helical" evidence="6">
    <location>
        <begin position="79"/>
        <end position="96"/>
    </location>
</feature>
<feature type="transmembrane region" description="Helical" evidence="6">
    <location>
        <begin position="12"/>
        <end position="36"/>
    </location>
</feature>
<sequence length="206" mass="22018">MFDVTLSVYQAIFTFTLAAIALLASPGPGPATLALAASGAAYGMQRSFQFFVGITLGLVIAMALVVSGLYVVLHSFPGLAVALTIISIVYIFWLAYRIGTAPPIQDQQAVVTPGWGAGFVLGVANIKAYAAFAALLGSFTLGTTPGWEQGTKALICLLVCVVFDFLWLFAGSRMRKLFIHPVWSRRLNVSFAILMVVTVAWSFTLT</sequence>
<feature type="transmembrane region" description="Helical" evidence="6">
    <location>
        <begin position="182"/>
        <end position="203"/>
    </location>
</feature>
<dbReference type="AlphaFoldDB" id="A0A7Y7RNN2"/>
<dbReference type="GO" id="GO:0033228">
    <property type="term" value="P:cysteine export across plasma membrane"/>
    <property type="evidence" value="ECO:0007669"/>
    <property type="project" value="TreeGrafter"/>
</dbReference>
<evidence type="ECO:0000256" key="5">
    <source>
        <dbReference type="ARBA" id="ARBA00023136"/>
    </source>
</evidence>
<dbReference type="PANTHER" id="PTHR30086">
    <property type="entry name" value="ARGININE EXPORTER PROTEIN ARGO"/>
    <property type="match status" value="1"/>
</dbReference>
<protein>
    <submittedName>
        <fullName evidence="7">LysE family transporter</fullName>
    </submittedName>
</protein>
<keyword evidence="5 6" id="KW-0472">Membrane</keyword>
<reference evidence="7 8" key="1">
    <citation type="submission" date="2020-04" db="EMBL/GenBank/DDBJ databases">
        <title>Molecular characterization of pseudomonads from Agaricus bisporus reveal novel blotch 2 pathogens in Western Europe.</title>
        <authorList>
            <person name="Taparia T."/>
            <person name="Krijger M."/>
            <person name="Haynes E."/>
            <person name="Elpinstone J.G."/>
            <person name="Noble R."/>
            <person name="Van Der Wolf J."/>
        </authorList>
    </citation>
    <scope>NUCLEOTIDE SEQUENCE [LARGE SCALE GENOMIC DNA]</scope>
    <source>
        <strain evidence="7 8">B7002</strain>
    </source>
</reference>
<dbReference type="Proteomes" id="UP000560470">
    <property type="component" value="Unassembled WGS sequence"/>
</dbReference>
<evidence type="ECO:0000256" key="1">
    <source>
        <dbReference type="ARBA" id="ARBA00004651"/>
    </source>
</evidence>
<comment type="caution">
    <text evidence="7">The sequence shown here is derived from an EMBL/GenBank/DDBJ whole genome shotgun (WGS) entry which is preliminary data.</text>
</comment>
<organism evidence="7 8">
    <name type="scientific">Pseudomonas edaphica</name>
    <dbReference type="NCBI Taxonomy" id="2006980"/>
    <lineage>
        <taxon>Bacteria</taxon>
        <taxon>Pseudomonadati</taxon>
        <taxon>Pseudomonadota</taxon>
        <taxon>Gammaproteobacteria</taxon>
        <taxon>Pseudomonadales</taxon>
        <taxon>Pseudomonadaceae</taxon>
        <taxon>Pseudomonas</taxon>
    </lineage>
</organism>
<keyword evidence="2" id="KW-1003">Cell membrane</keyword>
<feature type="transmembrane region" description="Helical" evidence="6">
    <location>
        <begin position="117"/>
        <end position="139"/>
    </location>
</feature>
<evidence type="ECO:0000313" key="8">
    <source>
        <dbReference type="Proteomes" id="UP000560470"/>
    </source>
</evidence>
<dbReference type="EMBL" id="JACAOZ010000004">
    <property type="protein sequence ID" value="NVZ55465.1"/>
    <property type="molecule type" value="Genomic_DNA"/>
</dbReference>
<accession>A0A7Y7RNN2</accession>
<evidence type="ECO:0000256" key="6">
    <source>
        <dbReference type="SAM" id="Phobius"/>
    </source>
</evidence>
<feature type="transmembrane region" description="Helical" evidence="6">
    <location>
        <begin position="151"/>
        <end position="170"/>
    </location>
</feature>
<evidence type="ECO:0000256" key="4">
    <source>
        <dbReference type="ARBA" id="ARBA00022989"/>
    </source>
</evidence>
<proteinExistence type="predicted"/>
<comment type="subcellular location">
    <subcellularLocation>
        <location evidence="1">Cell membrane</location>
        <topology evidence="1">Multi-pass membrane protein</topology>
    </subcellularLocation>
</comment>
<gene>
    <name evidence="7" type="ORF">HX797_04255</name>
</gene>
<dbReference type="InterPro" id="IPR001123">
    <property type="entry name" value="LeuE-type"/>
</dbReference>
<feature type="transmembrane region" description="Helical" evidence="6">
    <location>
        <begin position="48"/>
        <end position="73"/>
    </location>
</feature>
<keyword evidence="4 6" id="KW-1133">Transmembrane helix</keyword>
<evidence type="ECO:0000313" key="7">
    <source>
        <dbReference type="EMBL" id="NVZ55465.1"/>
    </source>
</evidence>
<dbReference type="GO" id="GO:0015171">
    <property type="term" value="F:amino acid transmembrane transporter activity"/>
    <property type="evidence" value="ECO:0007669"/>
    <property type="project" value="TreeGrafter"/>
</dbReference>
<dbReference type="GO" id="GO:0005886">
    <property type="term" value="C:plasma membrane"/>
    <property type="evidence" value="ECO:0007669"/>
    <property type="project" value="UniProtKB-SubCell"/>
</dbReference>
<dbReference type="RefSeq" id="WP_177032721.1">
    <property type="nucleotide sequence ID" value="NZ_JACAOZ010000004.1"/>
</dbReference>
<dbReference type="Pfam" id="PF01810">
    <property type="entry name" value="LysE"/>
    <property type="match status" value="1"/>
</dbReference>
<name>A0A7Y7RNN2_9PSED</name>
<keyword evidence="3 6" id="KW-0812">Transmembrane</keyword>